<dbReference type="OrthoDB" id="2367685at2759"/>
<evidence type="ECO:0000256" key="1">
    <source>
        <dbReference type="SAM" id="MobiDB-lite"/>
    </source>
</evidence>
<accession>A0A835J8H8</accession>
<feature type="domain" description="WW" evidence="2">
    <location>
        <begin position="228"/>
        <end position="262"/>
    </location>
</feature>
<dbReference type="PANTHER" id="PTHR47852:SF2">
    <property type="entry name" value="WW DOMAIN-CONTAINING PROTEIN"/>
    <property type="match status" value="1"/>
</dbReference>
<dbReference type="PANTHER" id="PTHR47852">
    <property type="entry name" value="OS06G0298400 PROTEIN"/>
    <property type="match status" value="1"/>
</dbReference>
<evidence type="ECO:0000259" key="2">
    <source>
        <dbReference type="PROSITE" id="PS50020"/>
    </source>
</evidence>
<feature type="compositionally biased region" description="Basic and acidic residues" evidence="1">
    <location>
        <begin position="143"/>
        <end position="158"/>
    </location>
</feature>
<feature type="compositionally biased region" description="Pro residues" evidence="1">
    <location>
        <begin position="637"/>
        <end position="676"/>
    </location>
</feature>
<dbReference type="CDD" id="cd00201">
    <property type="entry name" value="WW"/>
    <property type="match status" value="2"/>
</dbReference>
<sequence>MGKRKERRLAALGNAGRRIKLDLFAEPSGDLGGSSVNNGVGGDIDPSQHAELPNSPSSSGGFHQFSSKGLCREGMSFGGILCCLLPSTHQSVLEITSGIFCYRIYSSGQQPQNPLLLLGQYSDDDLDEESSKRSDSSISENSPADHNDQEEPVGEGKDGNTNALEDITVQTVDQQDMRIDSMPVDVLEGLEGGDSRESDATASADTLKEKDSLEKISITGISNAQVIGDVSAGWRMVVHEESNQYYYWNTETGETSWEIPAVLAQHNQLTSEHKACAAEYMEAAQAGANLSASTLAVGMDNSLAPLLVEGSVGNGLIPQSTEVHGNGLQMNDWVEGYRNECVKGKNWDAEAHQGETQSNFAAVNTSMGDLSSVASEHIHDALANDHRGTNLPTSLMKQCESLLERLESLKGYGTHLQGQDQMFKYILEVEMRLSDIKSLSTYGSPLLPFWVHCERRLKQLEDVINNEIYQLAVSAQMDGDVEATADDSFKEKEKSQENMGEVSEADANENSTKSEVSPVSTSIENDSHNNGDHGSIHSSNIPAGSPSMHLEGSAPVSEELNGTIHEFLPAEDIDMDVDMEVEEGEFRPASITTDGDTLSAEDGPNEKMVQSNPPAEHLSLSSGDASTVPPTPDEEWIPPPPPDNDQVPPPPPDSEQSPPPPPDEPPPECSYPPLPSYPETGQPLPYTEQYNLTYPDLSYQYYGHTVAVPSCNFYGNTDGSQAAVPHSSLYYIPTPSTYVETASVMVNSVQPVEYYSVQDGSVLVPIVSGVESSQSYIESGPVSYDTLASDQIKTDDSTAELNKKLGGSAVGVETDLASKGVPSTLITSEAPTLASVKETANASSTNAVPASTVAASATLTGAKVQTKVSRKKRTVAVAPSLRSNKKVSSLVDKWNAAKEELNESEEEEPKSAYEILERKRQREIEEWRAKQIASGEAKDNANFQPLGGDWRERVKRRRAQAAKEAALTLPEAPTDENKQPDLEELSKGLPSGWQVYWDESSKKVYYGNVITSETTWTRPRK</sequence>
<dbReference type="PROSITE" id="PS01159">
    <property type="entry name" value="WW_DOMAIN_1"/>
    <property type="match status" value="2"/>
</dbReference>
<proteinExistence type="predicted"/>
<feature type="region of interest" description="Disordered" evidence="1">
    <location>
        <begin position="124"/>
        <end position="163"/>
    </location>
</feature>
<dbReference type="InterPro" id="IPR001202">
    <property type="entry name" value="WW_dom"/>
</dbReference>
<dbReference type="InterPro" id="IPR036020">
    <property type="entry name" value="WW_dom_sf"/>
</dbReference>
<gene>
    <name evidence="3" type="ORF">SADUNF_Sadunf16G0242800</name>
</gene>
<feature type="compositionally biased region" description="Polar residues" evidence="1">
    <location>
        <begin position="608"/>
        <end position="625"/>
    </location>
</feature>
<feature type="region of interest" description="Disordered" evidence="1">
    <location>
        <begin position="27"/>
        <end position="63"/>
    </location>
</feature>
<evidence type="ECO:0000313" key="3">
    <source>
        <dbReference type="EMBL" id="KAF9666572.1"/>
    </source>
</evidence>
<dbReference type="Proteomes" id="UP000657918">
    <property type="component" value="Chromosome 16"/>
</dbReference>
<dbReference type="PROSITE" id="PS50020">
    <property type="entry name" value="WW_DOMAIN_2"/>
    <property type="match status" value="2"/>
</dbReference>
<keyword evidence="4" id="KW-1185">Reference proteome</keyword>
<reference evidence="3 4" key="1">
    <citation type="submission" date="2020-10" db="EMBL/GenBank/DDBJ databases">
        <title>Plant Genome Project.</title>
        <authorList>
            <person name="Zhang R.-G."/>
        </authorList>
    </citation>
    <scope>NUCLEOTIDE SEQUENCE [LARGE SCALE GENOMIC DNA]</scope>
    <source>
        <strain evidence="3">FAFU-HL-1</strain>
        <tissue evidence="3">Leaf</tissue>
    </source>
</reference>
<comment type="caution">
    <text evidence="3">The sequence shown here is derived from an EMBL/GenBank/DDBJ whole genome shotgun (WGS) entry which is preliminary data.</text>
</comment>
<dbReference type="Pfam" id="PF00397">
    <property type="entry name" value="WW"/>
    <property type="match status" value="2"/>
</dbReference>
<evidence type="ECO:0000313" key="4">
    <source>
        <dbReference type="Proteomes" id="UP000657918"/>
    </source>
</evidence>
<organism evidence="3 4">
    <name type="scientific">Salix dunnii</name>
    <dbReference type="NCBI Taxonomy" id="1413687"/>
    <lineage>
        <taxon>Eukaryota</taxon>
        <taxon>Viridiplantae</taxon>
        <taxon>Streptophyta</taxon>
        <taxon>Embryophyta</taxon>
        <taxon>Tracheophyta</taxon>
        <taxon>Spermatophyta</taxon>
        <taxon>Magnoliopsida</taxon>
        <taxon>eudicotyledons</taxon>
        <taxon>Gunneridae</taxon>
        <taxon>Pentapetalae</taxon>
        <taxon>rosids</taxon>
        <taxon>fabids</taxon>
        <taxon>Malpighiales</taxon>
        <taxon>Salicaceae</taxon>
        <taxon>Saliceae</taxon>
        <taxon>Salix</taxon>
    </lineage>
</organism>
<feature type="region of interest" description="Disordered" evidence="1">
    <location>
        <begin position="585"/>
        <end position="688"/>
    </location>
</feature>
<name>A0A835J8H8_9ROSI</name>
<dbReference type="SUPFAM" id="SSF51045">
    <property type="entry name" value="WW domain"/>
    <property type="match status" value="2"/>
</dbReference>
<feature type="region of interest" description="Disordered" evidence="1">
    <location>
        <begin position="961"/>
        <end position="986"/>
    </location>
</feature>
<feature type="compositionally biased region" description="Basic and acidic residues" evidence="1">
    <location>
        <begin position="975"/>
        <end position="986"/>
    </location>
</feature>
<dbReference type="AlphaFoldDB" id="A0A835J8H8"/>
<feature type="region of interest" description="Disordered" evidence="1">
    <location>
        <begin position="483"/>
        <end position="555"/>
    </location>
</feature>
<feature type="compositionally biased region" description="Basic and acidic residues" evidence="1">
    <location>
        <begin position="525"/>
        <end position="535"/>
    </location>
</feature>
<protein>
    <recommendedName>
        <fullName evidence="2">WW domain-containing protein</fullName>
    </recommendedName>
</protein>
<feature type="compositionally biased region" description="Polar residues" evidence="1">
    <location>
        <begin position="508"/>
        <end position="524"/>
    </location>
</feature>
<feature type="compositionally biased region" description="Polar residues" evidence="1">
    <location>
        <begin position="54"/>
        <end position="63"/>
    </location>
</feature>
<dbReference type="EMBL" id="JADGMS010000016">
    <property type="protein sequence ID" value="KAF9666572.1"/>
    <property type="molecule type" value="Genomic_DNA"/>
</dbReference>
<feature type="domain" description="WW" evidence="2">
    <location>
        <begin position="987"/>
        <end position="1021"/>
    </location>
</feature>
<dbReference type="SMART" id="SM00456">
    <property type="entry name" value="WW"/>
    <property type="match status" value="2"/>
</dbReference>
<feature type="compositionally biased region" description="Basic and acidic residues" evidence="1">
    <location>
        <begin position="487"/>
        <end position="496"/>
    </location>
</feature>
<dbReference type="Gene3D" id="2.20.70.10">
    <property type="match status" value="2"/>
</dbReference>